<dbReference type="InterPro" id="IPR011991">
    <property type="entry name" value="ArsR-like_HTH"/>
</dbReference>
<dbReference type="GO" id="GO:0045892">
    <property type="term" value="P:negative regulation of DNA-templated transcription"/>
    <property type="evidence" value="ECO:0007669"/>
    <property type="project" value="TreeGrafter"/>
</dbReference>
<evidence type="ECO:0000313" key="7">
    <source>
        <dbReference type="Proteomes" id="UP000184038"/>
    </source>
</evidence>
<evidence type="ECO:0000259" key="5">
    <source>
        <dbReference type="PROSITE" id="PS51078"/>
    </source>
</evidence>
<organism evidence="6 7">
    <name type="scientific">Anaerosporobacter mobilis DSM 15930</name>
    <dbReference type="NCBI Taxonomy" id="1120996"/>
    <lineage>
        <taxon>Bacteria</taxon>
        <taxon>Bacillati</taxon>
        <taxon>Bacillota</taxon>
        <taxon>Clostridia</taxon>
        <taxon>Lachnospirales</taxon>
        <taxon>Lachnospiraceae</taxon>
        <taxon>Anaerosporobacter</taxon>
    </lineage>
</organism>
<dbReference type="InterPro" id="IPR014757">
    <property type="entry name" value="Tscrpt_reg_IclR_C"/>
</dbReference>
<gene>
    <name evidence="6" type="ORF">SAMN02746066_02698</name>
</gene>
<keyword evidence="1" id="KW-0805">Transcription regulation</keyword>
<feature type="domain" description="IclR-ED" evidence="5">
    <location>
        <begin position="67"/>
        <end position="264"/>
    </location>
</feature>
<dbReference type="RefSeq" id="WP_073288541.1">
    <property type="nucleotide sequence ID" value="NZ_FRCP01000013.1"/>
</dbReference>
<dbReference type="CDD" id="cd00090">
    <property type="entry name" value="HTH_ARSR"/>
    <property type="match status" value="1"/>
</dbReference>
<dbReference type="SUPFAM" id="SSF55781">
    <property type="entry name" value="GAF domain-like"/>
    <property type="match status" value="1"/>
</dbReference>
<keyword evidence="2" id="KW-0238">DNA-binding</keyword>
<evidence type="ECO:0000313" key="6">
    <source>
        <dbReference type="EMBL" id="SHM63477.1"/>
    </source>
</evidence>
<dbReference type="PANTHER" id="PTHR30136:SF24">
    <property type="entry name" value="HTH-TYPE TRANSCRIPTIONAL REPRESSOR ALLR"/>
    <property type="match status" value="1"/>
</dbReference>
<dbReference type="STRING" id="1120996.SAMN02746066_02698"/>
<sequence>MSSIKCLERALDILELMYSHGGKMTLTEISNHLSLYKSTVLRTLETLAEKDFVHRDEYTGVYSLGSKVFMLGMVAASSLPLSKTAKPQLTYLSEKYDEYANLSILDKGINTNSSTTSSDDQNFVIVFQQYLNDSYTNTLITPSQCENSDVFLPPVYMCFLAYTSGDLNLQEHLNKINKRNIGQKWNLIDFTKEIDTIRENGYVLQEVDHRTGQVCIAAPIFNKGNEFLGTLSIVVSKSKLNKYTASLIIEDITQSAEIITKQSR</sequence>
<protein>
    <submittedName>
        <fullName evidence="6">Transcriptional regulator, IclR family</fullName>
    </submittedName>
</protein>
<dbReference type="GO" id="GO:0003700">
    <property type="term" value="F:DNA-binding transcription factor activity"/>
    <property type="evidence" value="ECO:0007669"/>
    <property type="project" value="TreeGrafter"/>
</dbReference>
<dbReference type="Proteomes" id="UP000184038">
    <property type="component" value="Unassembled WGS sequence"/>
</dbReference>
<dbReference type="SMART" id="SM00346">
    <property type="entry name" value="HTH_ICLR"/>
    <property type="match status" value="1"/>
</dbReference>
<dbReference type="PANTHER" id="PTHR30136">
    <property type="entry name" value="HELIX-TURN-HELIX TRANSCRIPTIONAL REGULATOR, ICLR FAMILY"/>
    <property type="match status" value="1"/>
</dbReference>
<dbReference type="GO" id="GO:0003677">
    <property type="term" value="F:DNA binding"/>
    <property type="evidence" value="ECO:0007669"/>
    <property type="project" value="UniProtKB-KW"/>
</dbReference>
<evidence type="ECO:0000256" key="1">
    <source>
        <dbReference type="ARBA" id="ARBA00023015"/>
    </source>
</evidence>
<dbReference type="InterPro" id="IPR029016">
    <property type="entry name" value="GAF-like_dom_sf"/>
</dbReference>
<dbReference type="OrthoDB" id="9791752at2"/>
<dbReference type="PROSITE" id="PS51077">
    <property type="entry name" value="HTH_ICLR"/>
    <property type="match status" value="1"/>
</dbReference>
<keyword evidence="3" id="KW-0804">Transcription</keyword>
<dbReference type="InterPro" id="IPR036390">
    <property type="entry name" value="WH_DNA-bd_sf"/>
</dbReference>
<dbReference type="InterPro" id="IPR036388">
    <property type="entry name" value="WH-like_DNA-bd_sf"/>
</dbReference>
<evidence type="ECO:0000259" key="4">
    <source>
        <dbReference type="PROSITE" id="PS51077"/>
    </source>
</evidence>
<dbReference type="InterPro" id="IPR050707">
    <property type="entry name" value="HTH_MetabolicPath_Reg"/>
</dbReference>
<dbReference type="Pfam" id="PF01614">
    <property type="entry name" value="IclR_C"/>
    <property type="match status" value="1"/>
</dbReference>
<dbReference type="AlphaFoldDB" id="A0A1M7KE12"/>
<dbReference type="EMBL" id="FRCP01000013">
    <property type="protein sequence ID" value="SHM63477.1"/>
    <property type="molecule type" value="Genomic_DNA"/>
</dbReference>
<feature type="domain" description="HTH iclR-type" evidence="4">
    <location>
        <begin position="4"/>
        <end position="66"/>
    </location>
</feature>
<dbReference type="InterPro" id="IPR005471">
    <property type="entry name" value="Tscrpt_reg_IclR_N"/>
</dbReference>
<keyword evidence="7" id="KW-1185">Reference proteome</keyword>
<proteinExistence type="predicted"/>
<evidence type="ECO:0000256" key="2">
    <source>
        <dbReference type="ARBA" id="ARBA00023125"/>
    </source>
</evidence>
<name>A0A1M7KE12_9FIRM</name>
<dbReference type="Gene3D" id="1.10.10.10">
    <property type="entry name" value="Winged helix-like DNA-binding domain superfamily/Winged helix DNA-binding domain"/>
    <property type="match status" value="1"/>
</dbReference>
<evidence type="ECO:0000256" key="3">
    <source>
        <dbReference type="ARBA" id="ARBA00023163"/>
    </source>
</evidence>
<dbReference type="Pfam" id="PF09339">
    <property type="entry name" value="HTH_IclR"/>
    <property type="match status" value="1"/>
</dbReference>
<dbReference type="Gene3D" id="3.30.450.40">
    <property type="match status" value="1"/>
</dbReference>
<dbReference type="PROSITE" id="PS51078">
    <property type="entry name" value="ICLR_ED"/>
    <property type="match status" value="1"/>
</dbReference>
<dbReference type="SUPFAM" id="SSF46785">
    <property type="entry name" value="Winged helix' DNA-binding domain"/>
    <property type="match status" value="1"/>
</dbReference>
<accession>A0A1M7KE12</accession>
<reference evidence="6 7" key="1">
    <citation type="submission" date="2016-11" db="EMBL/GenBank/DDBJ databases">
        <authorList>
            <person name="Jaros S."/>
            <person name="Januszkiewicz K."/>
            <person name="Wedrychowicz H."/>
        </authorList>
    </citation>
    <scope>NUCLEOTIDE SEQUENCE [LARGE SCALE GENOMIC DNA]</scope>
    <source>
        <strain evidence="6 7">DSM 15930</strain>
    </source>
</reference>